<dbReference type="Proteomes" id="UP000230233">
    <property type="component" value="Chromosome III"/>
</dbReference>
<feature type="compositionally biased region" description="Basic and acidic residues" evidence="1">
    <location>
        <begin position="80"/>
        <end position="91"/>
    </location>
</feature>
<comment type="caution">
    <text evidence="2">The sequence shown here is derived from an EMBL/GenBank/DDBJ whole genome shotgun (WGS) entry which is preliminary data.</text>
</comment>
<reference evidence="3" key="1">
    <citation type="submission" date="2017-10" db="EMBL/GenBank/DDBJ databases">
        <title>Rapid genome shrinkage in a self-fertile nematode reveals novel sperm competition proteins.</title>
        <authorList>
            <person name="Yin D."/>
            <person name="Schwarz E.M."/>
            <person name="Thomas C.G."/>
            <person name="Felde R.L."/>
            <person name="Korf I.F."/>
            <person name="Cutter A.D."/>
            <person name="Schartner C.M."/>
            <person name="Ralston E.J."/>
            <person name="Meyer B.J."/>
            <person name="Haag E.S."/>
        </authorList>
    </citation>
    <scope>NUCLEOTIDE SEQUENCE [LARGE SCALE GENOMIC DNA]</scope>
    <source>
        <strain evidence="3">JU1422</strain>
    </source>
</reference>
<evidence type="ECO:0000313" key="2">
    <source>
        <dbReference type="EMBL" id="PIC38657.1"/>
    </source>
</evidence>
<dbReference type="EMBL" id="PDUG01000003">
    <property type="protein sequence ID" value="PIC38657.1"/>
    <property type="molecule type" value="Genomic_DNA"/>
</dbReference>
<organism evidence="2 3">
    <name type="scientific">Caenorhabditis nigoni</name>
    <dbReference type="NCBI Taxonomy" id="1611254"/>
    <lineage>
        <taxon>Eukaryota</taxon>
        <taxon>Metazoa</taxon>
        <taxon>Ecdysozoa</taxon>
        <taxon>Nematoda</taxon>
        <taxon>Chromadorea</taxon>
        <taxon>Rhabditida</taxon>
        <taxon>Rhabditina</taxon>
        <taxon>Rhabditomorpha</taxon>
        <taxon>Rhabditoidea</taxon>
        <taxon>Rhabditidae</taxon>
        <taxon>Peloderinae</taxon>
        <taxon>Caenorhabditis</taxon>
    </lineage>
</organism>
<sequence length="125" mass="14312">MRAMYMIQKDKEKLVLSFQRSNCRILQDLAGAFKCLRDSTTSDNFQDFDDDSPGCFQDWDPEQHVFGDEPTGRRTLRGQAEQDVKSSGKERRSTWLSGFVFRDVPNTRTFSSTKSDGMKMPGIAK</sequence>
<evidence type="ECO:0000313" key="3">
    <source>
        <dbReference type="Proteomes" id="UP000230233"/>
    </source>
</evidence>
<feature type="region of interest" description="Disordered" evidence="1">
    <location>
        <begin position="106"/>
        <end position="125"/>
    </location>
</feature>
<feature type="compositionally biased region" description="Polar residues" evidence="1">
    <location>
        <begin position="106"/>
        <end position="115"/>
    </location>
</feature>
<protein>
    <submittedName>
        <fullName evidence="2">Uncharacterized protein</fullName>
    </submittedName>
</protein>
<dbReference type="AlphaFoldDB" id="A0A2G5UGG9"/>
<proteinExistence type="predicted"/>
<keyword evidence="3" id="KW-1185">Reference proteome</keyword>
<feature type="region of interest" description="Disordered" evidence="1">
    <location>
        <begin position="68"/>
        <end position="91"/>
    </location>
</feature>
<accession>A0A2G5UGG9</accession>
<evidence type="ECO:0000256" key="1">
    <source>
        <dbReference type="SAM" id="MobiDB-lite"/>
    </source>
</evidence>
<name>A0A2G5UGG9_9PELO</name>
<gene>
    <name evidence="2" type="primary">Cnig_chr_III.g10596</name>
    <name evidence="2" type="ORF">B9Z55_010596</name>
</gene>